<comment type="similarity">
    <text evidence="7">Belongs to the class-I aminoacyl-tRNA synthetase family. MetG type 2A subfamily.</text>
</comment>
<dbReference type="InterPro" id="IPR009080">
    <property type="entry name" value="tRNAsynth_Ia_anticodon-bd"/>
</dbReference>
<dbReference type="STRING" id="1618993.UX09_C0026G0001"/>
<dbReference type="Pfam" id="PF09334">
    <property type="entry name" value="tRNA-synt_1g"/>
    <property type="match status" value="1"/>
</dbReference>
<feature type="binding site" evidence="7">
    <location>
        <position position="156"/>
    </location>
    <ligand>
        <name>Zn(2+)</name>
        <dbReference type="ChEBI" id="CHEBI:29105"/>
    </ligand>
</feature>
<evidence type="ECO:0000256" key="4">
    <source>
        <dbReference type="ARBA" id="ARBA00022840"/>
    </source>
</evidence>
<keyword evidence="5 7" id="KW-0648">Protein biosynthesis</keyword>
<keyword evidence="3 7" id="KW-0547">Nucleotide-binding</keyword>
<dbReference type="InterPro" id="IPR015413">
    <property type="entry name" value="Methionyl/Leucyl_tRNA_Synth"/>
</dbReference>
<keyword evidence="2 7" id="KW-0436">Ligase</keyword>
<dbReference type="CDD" id="cd00814">
    <property type="entry name" value="MetRS_core"/>
    <property type="match status" value="1"/>
</dbReference>
<keyword evidence="7" id="KW-0479">Metal-binding</keyword>
<dbReference type="PANTHER" id="PTHR43326:SF1">
    <property type="entry name" value="METHIONINE--TRNA LIGASE, MITOCHONDRIAL"/>
    <property type="match status" value="1"/>
</dbReference>
<comment type="subcellular location">
    <subcellularLocation>
        <location evidence="7">Cytoplasm</location>
    </subcellularLocation>
</comment>
<keyword evidence="4 7" id="KW-0067">ATP-binding</keyword>
<dbReference type="PRINTS" id="PR01041">
    <property type="entry name" value="TRNASYNTHMET"/>
</dbReference>
<dbReference type="NCBIfam" id="TIGR00398">
    <property type="entry name" value="metG"/>
    <property type="match status" value="1"/>
</dbReference>
<dbReference type="InterPro" id="IPR041872">
    <property type="entry name" value="Anticodon_Met"/>
</dbReference>
<dbReference type="GO" id="GO:0006431">
    <property type="term" value="P:methionyl-tRNA aminoacylation"/>
    <property type="evidence" value="ECO:0007669"/>
    <property type="project" value="UniProtKB-UniRule"/>
</dbReference>
<comment type="cofactor">
    <cofactor evidence="7">
        <name>Zn(2+)</name>
        <dbReference type="ChEBI" id="CHEBI:29105"/>
    </cofactor>
    <text evidence="7">Binds 1 zinc ion per subunit.</text>
</comment>
<evidence type="ECO:0000256" key="6">
    <source>
        <dbReference type="ARBA" id="ARBA00023146"/>
    </source>
</evidence>
<dbReference type="EMBL" id="LCKW01000026">
    <property type="protein sequence ID" value="KKU07650.1"/>
    <property type="molecule type" value="Genomic_DNA"/>
</dbReference>
<dbReference type="Gene3D" id="1.10.730.10">
    <property type="entry name" value="Isoleucyl-tRNA Synthetase, Domain 1"/>
    <property type="match status" value="1"/>
</dbReference>
<dbReference type="AlphaFoldDB" id="A0A0G1QGA7"/>
<feature type="binding site" evidence="7">
    <location>
        <position position="136"/>
    </location>
    <ligand>
        <name>Zn(2+)</name>
        <dbReference type="ChEBI" id="CHEBI:29105"/>
    </ligand>
</feature>
<dbReference type="InterPro" id="IPR014729">
    <property type="entry name" value="Rossmann-like_a/b/a_fold"/>
</dbReference>
<evidence type="ECO:0000313" key="11">
    <source>
        <dbReference type="Proteomes" id="UP000034354"/>
    </source>
</evidence>
<dbReference type="GO" id="GO:0005737">
    <property type="term" value="C:cytoplasm"/>
    <property type="evidence" value="ECO:0007669"/>
    <property type="project" value="UniProtKB-SubCell"/>
</dbReference>
<keyword evidence="7" id="KW-0963">Cytoplasm</keyword>
<dbReference type="GO" id="GO:0005524">
    <property type="term" value="F:ATP binding"/>
    <property type="evidence" value="ECO:0007669"/>
    <property type="project" value="UniProtKB-UniRule"/>
</dbReference>
<reference evidence="10 11" key="1">
    <citation type="journal article" date="2015" name="Nature">
        <title>rRNA introns, odd ribosomes, and small enigmatic genomes across a large radiation of phyla.</title>
        <authorList>
            <person name="Brown C.T."/>
            <person name="Hug L.A."/>
            <person name="Thomas B.C."/>
            <person name="Sharon I."/>
            <person name="Castelle C.J."/>
            <person name="Singh A."/>
            <person name="Wilkins M.J."/>
            <person name="Williams K.H."/>
            <person name="Banfield J.F."/>
        </authorList>
    </citation>
    <scope>NUCLEOTIDE SEQUENCE [LARGE SCALE GENOMIC DNA]</scope>
</reference>
<dbReference type="GO" id="GO:0046872">
    <property type="term" value="F:metal ion binding"/>
    <property type="evidence" value="ECO:0007669"/>
    <property type="project" value="UniProtKB-KW"/>
</dbReference>
<dbReference type="HAMAP" id="MF_01228">
    <property type="entry name" value="Met_tRNA_synth_type2"/>
    <property type="match status" value="1"/>
</dbReference>
<keyword evidence="7" id="KW-0862">Zinc</keyword>
<dbReference type="InterPro" id="IPR023457">
    <property type="entry name" value="Met-tRNA_synth_2"/>
</dbReference>
<feature type="binding site" evidence="7">
    <location>
        <position position="139"/>
    </location>
    <ligand>
        <name>Zn(2+)</name>
        <dbReference type="ChEBI" id="CHEBI:29105"/>
    </ligand>
</feature>
<dbReference type="Gene3D" id="3.40.50.620">
    <property type="entry name" value="HUPs"/>
    <property type="match status" value="1"/>
</dbReference>
<comment type="caution">
    <text evidence="7">Lacks conserved residue(s) required for the propagation of feature annotation.</text>
</comment>
<dbReference type="InterPro" id="IPR033911">
    <property type="entry name" value="MetRS_core"/>
</dbReference>
<evidence type="ECO:0000259" key="8">
    <source>
        <dbReference type="Pfam" id="PF09334"/>
    </source>
</evidence>
<dbReference type="Proteomes" id="UP000034354">
    <property type="component" value="Unassembled WGS sequence"/>
</dbReference>
<evidence type="ECO:0000313" key="10">
    <source>
        <dbReference type="EMBL" id="KKU07650.1"/>
    </source>
</evidence>
<evidence type="ECO:0000256" key="2">
    <source>
        <dbReference type="ARBA" id="ARBA00022598"/>
    </source>
</evidence>
<dbReference type="EC" id="6.1.1.10" evidence="7"/>
<evidence type="ECO:0000256" key="1">
    <source>
        <dbReference type="ARBA" id="ARBA00003314"/>
    </source>
</evidence>
<dbReference type="CDD" id="cd07957">
    <property type="entry name" value="Anticodon_Ia_Met"/>
    <property type="match status" value="1"/>
</dbReference>
<gene>
    <name evidence="7" type="primary">metG</name>
    <name evidence="10" type="ORF">UX09_C0026G0001</name>
</gene>
<feature type="domain" description="Methionyl/Leucyl tRNA synthetase" evidence="8">
    <location>
        <begin position="145"/>
        <end position="368"/>
    </location>
</feature>
<dbReference type="PATRIC" id="fig|1618993.3.peg.588"/>
<comment type="subunit">
    <text evidence="7">Monomer.</text>
</comment>
<organism evidence="10 11">
    <name type="scientific">Candidatus Uhrbacteria bacterium GW2011_GWE2_45_35</name>
    <dbReference type="NCBI Taxonomy" id="1618993"/>
    <lineage>
        <taxon>Bacteria</taxon>
        <taxon>Candidatus Uhriibacteriota</taxon>
    </lineage>
</organism>
<comment type="function">
    <text evidence="1 7">Is required not only for elongation of protein synthesis but also for the initiation of all mRNA translation through initiator tRNA(fMet) aminoacylation.</text>
</comment>
<dbReference type="InterPro" id="IPR014758">
    <property type="entry name" value="Met-tRNA_synth"/>
</dbReference>
<accession>A0A0G1QGA7</accession>
<dbReference type="Pfam" id="PF19303">
    <property type="entry name" value="Anticodon_3"/>
    <property type="match status" value="1"/>
</dbReference>
<dbReference type="NCBIfam" id="NF008900">
    <property type="entry name" value="PRK12267.1"/>
    <property type="match status" value="1"/>
</dbReference>
<dbReference type="GO" id="GO:0004825">
    <property type="term" value="F:methionine-tRNA ligase activity"/>
    <property type="evidence" value="ECO:0007669"/>
    <property type="project" value="UniProtKB-UniRule"/>
</dbReference>
<keyword evidence="6 7" id="KW-0030">Aminoacyl-tRNA synthetase</keyword>
<evidence type="ECO:0000256" key="5">
    <source>
        <dbReference type="ARBA" id="ARBA00022917"/>
    </source>
</evidence>
<evidence type="ECO:0000256" key="3">
    <source>
        <dbReference type="ARBA" id="ARBA00022741"/>
    </source>
</evidence>
<dbReference type="SUPFAM" id="SSF52374">
    <property type="entry name" value="Nucleotidylyl transferase"/>
    <property type="match status" value="1"/>
</dbReference>
<dbReference type="Gene3D" id="2.170.220.10">
    <property type="match status" value="1"/>
</dbReference>
<sequence>MAETPKKSVSLIMKTFYITTPIYYINGKPSIGHAYTAIAADILARYHRMLGEEVMFQTGTDENSQKNVEAAKERDVKEYLDEMAALWERTFDSLGLTHNRFIRTTEVAHYNSVEKFWKTVESKGDIYLGSYEGLYCQGCEAFVNESDLVDDQCPHHKKVPKTIKENNYFFRLTKYRDDLLAYIDEHPDFIQPEARRNEVLSYVRNFMTDISISRETMNWGIPVPGDEKHRVYVWFDALINYLSGVGYVDDTTAFEKWWPANLHLVGKDIIKFHCALWPAMLMSAGLPLPKNVFAHGFFTIDGQKMSKSLGNTVDPVEMAEKYGNDVLRYFLFREIPFGGDGDFSEARLVGRYNTDLANELGNLVNRVLTMTEKYTNGTVPEVADGFLAGAWPAYHLALEENRLSDALDIVWGLIRQANQFIDQQQPWQLAKLEEKKMLNDTLYVLLETLRHIAWMLYPFMPTTAEKMFVQLGLETPKEFGQSFESAWVWGELKPGHKLAKGEPLFPRKE</sequence>
<protein>
    <recommendedName>
        <fullName evidence="7">Methionine--tRNA ligase</fullName>
        <ecNumber evidence="7">6.1.1.10</ecNumber>
    </recommendedName>
    <alternativeName>
        <fullName evidence="7">Methionyl-tRNA synthetase</fullName>
        <shortName evidence="7">MetRS</shortName>
    </alternativeName>
</protein>
<dbReference type="FunFam" id="2.170.220.10:FF:000002">
    <property type="entry name" value="Methionine--tRNA ligase"/>
    <property type="match status" value="1"/>
</dbReference>
<feature type="short sequence motif" description="'KMSKS' region" evidence="7">
    <location>
        <begin position="304"/>
        <end position="308"/>
    </location>
</feature>
<feature type="binding site" evidence="7">
    <location>
        <position position="153"/>
    </location>
    <ligand>
        <name>Zn(2+)</name>
        <dbReference type="ChEBI" id="CHEBI:29105"/>
    </ligand>
</feature>
<comment type="catalytic activity">
    <reaction evidence="7">
        <text>tRNA(Met) + L-methionine + ATP = L-methionyl-tRNA(Met) + AMP + diphosphate</text>
        <dbReference type="Rhea" id="RHEA:13481"/>
        <dbReference type="Rhea" id="RHEA-COMP:9667"/>
        <dbReference type="Rhea" id="RHEA-COMP:9698"/>
        <dbReference type="ChEBI" id="CHEBI:30616"/>
        <dbReference type="ChEBI" id="CHEBI:33019"/>
        <dbReference type="ChEBI" id="CHEBI:57844"/>
        <dbReference type="ChEBI" id="CHEBI:78442"/>
        <dbReference type="ChEBI" id="CHEBI:78530"/>
        <dbReference type="ChEBI" id="CHEBI:456215"/>
        <dbReference type="EC" id="6.1.1.10"/>
    </reaction>
</comment>
<name>A0A0G1QGA7_9BACT</name>
<evidence type="ECO:0000256" key="7">
    <source>
        <dbReference type="HAMAP-Rule" id="MF_01228"/>
    </source>
</evidence>
<comment type="caution">
    <text evidence="10">The sequence shown here is derived from an EMBL/GenBank/DDBJ whole genome shotgun (WGS) entry which is preliminary data.</text>
</comment>
<dbReference type="PANTHER" id="PTHR43326">
    <property type="entry name" value="METHIONYL-TRNA SYNTHETASE"/>
    <property type="match status" value="1"/>
</dbReference>
<proteinExistence type="inferred from homology"/>
<dbReference type="SUPFAM" id="SSF47323">
    <property type="entry name" value="Anticodon-binding domain of a subclass of class I aminoacyl-tRNA synthetases"/>
    <property type="match status" value="1"/>
</dbReference>
<evidence type="ECO:0000259" key="9">
    <source>
        <dbReference type="Pfam" id="PF19303"/>
    </source>
</evidence>
<feature type="domain" description="Methionyl-tRNA synthetase anticodon-binding" evidence="9">
    <location>
        <begin position="408"/>
        <end position="506"/>
    </location>
</feature>